<dbReference type="RefSeq" id="WP_275227577.1">
    <property type="nucleotide sequence ID" value="NZ_JARESE010000018.1"/>
</dbReference>
<organism evidence="2 3">
    <name type="scientific">Novosphingobium album</name>
    <name type="common">ex Liu et al. 2023</name>
    <dbReference type="NCBI Taxonomy" id="3031130"/>
    <lineage>
        <taxon>Bacteria</taxon>
        <taxon>Pseudomonadati</taxon>
        <taxon>Pseudomonadota</taxon>
        <taxon>Alphaproteobacteria</taxon>
        <taxon>Sphingomonadales</taxon>
        <taxon>Sphingomonadaceae</taxon>
        <taxon>Novosphingobium</taxon>
    </lineage>
</organism>
<accession>A0ABT5WNM6</accession>
<proteinExistence type="predicted"/>
<sequence>MADLIVRAAGLMTIGLGVIAGILADGVRTATGVAGPSALEFVLVIVSVTLMSAGTLVAFCGRRLLEGSRWR</sequence>
<gene>
    <name evidence="2" type="ORF">PYV00_07070</name>
</gene>
<keyword evidence="1" id="KW-0812">Transmembrane</keyword>
<reference evidence="2 3" key="1">
    <citation type="submission" date="2023-03" db="EMBL/GenBank/DDBJ databases">
        <title>NovoSphingobium album sp. nov. isolated from polycyclic aromatic hydrocarbons- and heavy-metal polluted soil.</title>
        <authorList>
            <person name="Liu Z."/>
            <person name="Wang K."/>
        </authorList>
    </citation>
    <scope>NUCLEOTIDE SEQUENCE [LARGE SCALE GENOMIC DNA]</scope>
    <source>
        <strain evidence="2 3">H3SJ31-1</strain>
    </source>
</reference>
<keyword evidence="3" id="KW-1185">Reference proteome</keyword>
<evidence type="ECO:0000313" key="3">
    <source>
        <dbReference type="Proteomes" id="UP001216253"/>
    </source>
</evidence>
<feature type="transmembrane region" description="Helical" evidence="1">
    <location>
        <begin position="40"/>
        <end position="61"/>
    </location>
</feature>
<evidence type="ECO:0000313" key="2">
    <source>
        <dbReference type="EMBL" id="MDE8651479.1"/>
    </source>
</evidence>
<name>A0ABT5WNM6_9SPHN</name>
<keyword evidence="1" id="KW-1133">Transmembrane helix</keyword>
<dbReference type="Proteomes" id="UP001216253">
    <property type="component" value="Unassembled WGS sequence"/>
</dbReference>
<protein>
    <submittedName>
        <fullName evidence="2">Uncharacterized protein</fullName>
    </submittedName>
</protein>
<comment type="caution">
    <text evidence="2">The sequence shown here is derived from an EMBL/GenBank/DDBJ whole genome shotgun (WGS) entry which is preliminary data.</text>
</comment>
<dbReference type="EMBL" id="JARESE010000018">
    <property type="protein sequence ID" value="MDE8651479.1"/>
    <property type="molecule type" value="Genomic_DNA"/>
</dbReference>
<keyword evidence="1" id="KW-0472">Membrane</keyword>
<evidence type="ECO:0000256" key="1">
    <source>
        <dbReference type="SAM" id="Phobius"/>
    </source>
</evidence>